<keyword evidence="2" id="KW-1185">Reference proteome</keyword>
<name>A0AAN8KIB6_PATCE</name>
<evidence type="ECO:0000313" key="1">
    <source>
        <dbReference type="EMBL" id="KAK6192744.1"/>
    </source>
</evidence>
<dbReference type="Proteomes" id="UP001347796">
    <property type="component" value="Unassembled WGS sequence"/>
</dbReference>
<proteinExistence type="predicted"/>
<comment type="caution">
    <text evidence="1">The sequence shown here is derived from an EMBL/GenBank/DDBJ whole genome shotgun (WGS) entry which is preliminary data.</text>
</comment>
<accession>A0AAN8KIB6</accession>
<reference evidence="1 2" key="1">
    <citation type="submission" date="2024-01" db="EMBL/GenBank/DDBJ databases">
        <title>The genome of the rayed Mediterranean limpet Patella caerulea (Linnaeus, 1758).</title>
        <authorList>
            <person name="Anh-Thu Weber A."/>
            <person name="Halstead-Nussloch G."/>
        </authorList>
    </citation>
    <scope>NUCLEOTIDE SEQUENCE [LARGE SCALE GENOMIC DNA]</scope>
    <source>
        <strain evidence="1">AATW-2023a</strain>
        <tissue evidence="1">Whole specimen</tissue>
    </source>
</reference>
<sequence>MKDQQNLQKLVMKKIEKDEENITSYLKCAYWLGKEEIAKTKFPKLVIDLMRISEDGPEYEDFDFKPALIKWKSMKQRKIFTS</sequence>
<organism evidence="1 2">
    <name type="scientific">Patella caerulea</name>
    <name type="common">Rayed Mediterranean limpet</name>
    <dbReference type="NCBI Taxonomy" id="87958"/>
    <lineage>
        <taxon>Eukaryota</taxon>
        <taxon>Metazoa</taxon>
        <taxon>Spiralia</taxon>
        <taxon>Lophotrochozoa</taxon>
        <taxon>Mollusca</taxon>
        <taxon>Gastropoda</taxon>
        <taxon>Patellogastropoda</taxon>
        <taxon>Patelloidea</taxon>
        <taxon>Patellidae</taxon>
        <taxon>Patella</taxon>
    </lineage>
</organism>
<dbReference type="AlphaFoldDB" id="A0AAN8KIB6"/>
<gene>
    <name evidence="1" type="ORF">SNE40_004166</name>
</gene>
<evidence type="ECO:0000313" key="2">
    <source>
        <dbReference type="Proteomes" id="UP001347796"/>
    </source>
</evidence>
<protein>
    <submittedName>
        <fullName evidence="1">Uncharacterized protein</fullName>
    </submittedName>
</protein>
<dbReference type="EMBL" id="JAZGQO010000002">
    <property type="protein sequence ID" value="KAK6192744.1"/>
    <property type="molecule type" value="Genomic_DNA"/>
</dbReference>